<dbReference type="RefSeq" id="WP_348029143.1">
    <property type="nucleotide sequence ID" value="NZ_CP129113.1"/>
</dbReference>
<feature type="transmembrane region" description="Helical" evidence="1">
    <location>
        <begin position="12"/>
        <end position="28"/>
    </location>
</feature>
<accession>A0ABY9KXH9</accession>
<dbReference type="Proteomes" id="UP001180087">
    <property type="component" value="Chromosome"/>
</dbReference>
<feature type="transmembrane region" description="Helical" evidence="1">
    <location>
        <begin position="48"/>
        <end position="69"/>
    </location>
</feature>
<feature type="transmembrane region" description="Helical" evidence="1">
    <location>
        <begin position="104"/>
        <end position="124"/>
    </location>
</feature>
<evidence type="ECO:0000313" key="3">
    <source>
        <dbReference type="Proteomes" id="UP001180087"/>
    </source>
</evidence>
<gene>
    <name evidence="2" type="ORF">QR721_03765</name>
</gene>
<name>A0ABY9KXH9_9BACI</name>
<feature type="transmembrane region" description="Helical" evidence="1">
    <location>
        <begin position="162"/>
        <end position="183"/>
    </location>
</feature>
<feature type="transmembrane region" description="Helical" evidence="1">
    <location>
        <begin position="195"/>
        <end position="219"/>
    </location>
</feature>
<proteinExistence type="predicted"/>
<reference evidence="2" key="1">
    <citation type="submission" date="2023-06" db="EMBL/GenBank/DDBJ databases">
        <title>A Treasure from Seagulls: Isolation and Description of Aciduricobacillus qingdaonensis gen. nov., sp. nov., a Rare Obligately Uric Acid-utilizing Member in the Family Bacillaceae.</title>
        <authorList>
            <person name="Liu W."/>
            <person name="Wang B."/>
        </authorList>
    </citation>
    <scope>NUCLEOTIDE SEQUENCE</scope>
    <source>
        <strain evidence="2">44XB</strain>
    </source>
</reference>
<keyword evidence="1" id="KW-0812">Transmembrane</keyword>
<keyword evidence="1" id="KW-0472">Membrane</keyword>
<keyword evidence="3" id="KW-1185">Reference proteome</keyword>
<protein>
    <submittedName>
        <fullName evidence="2">Uncharacterized protein</fullName>
    </submittedName>
</protein>
<sequence length="286" mass="33916">MISLFSTREIALGIWMAITLIIILIMAMKYKDIRKSMHDVIKALMNKYIILFFTITLIYAISCVKMLSMLPIWEWQFLKDIIIWVLLIGFPICMNAIQKRDQFFFRNVVIDNIKVFVLIEFFVNTFTFNITAELILIAFATVLLLLIHVASSNQSYKHAEKLLSYVQIFLGFSIICFALKNAYQHYHGFNQIDLMITFSLPLVLSILFLPLAYLFAIYAEYELVFVMLNFRVCSEKRKKVKWRIFTTCKLSLKKIYTIKLKYLKEFYKTMDYKDIDDVFQKFNINE</sequence>
<evidence type="ECO:0000313" key="2">
    <source>
        <dbReference type="EMBL" id="WLV25355.1"/>
    </source>
</evidence>
<organism evidence="2 3">
    <name type="scientific">Aciduricibacillus chroicocephali</name>
    <dbReference type="NCBI Taxonomy" id="3054939"/>
    <lineage>
        <taxon>Bacteria</taxon>
        <taxon>Bacillati</taxon>
        <taxon>Bacillota</taxon>
        <taxon>Bacilli</taxon>
        <taxon>Bacillales</taxon>
        <taxon>Bacillaceae</taxon>
        <taxon>Aciduricibacillus</taxon>
    </lineage>
</organism>
<feature type="transmembrane region" description="Helical" evidence="1">
    <location>
        <begin position="130"/>
        <end position="150"/>
    </location>
</feature>
<feature type="transmembrane region" description="Helical" evidence="1">
    <location>
        <begin position="81"/>
        <end position="97"/>
    </location>
</feature>
<keyword evidence="1" id="KW-1133">Transmembrane helix</keyword>
<evidence type="ECO:0000256" key="1">
    <source>
        <dbReference type="SAM" id="Phobius"/>
    </source>
</evidence>
<dbReference type="EMBL" id="CP129113">
    <property type="protein sequence ID" value="WLV25355.1"/>
    <property type="molecule type" value="Genomic_DNA"/>
</dbReference>